<dbReference type="AlphaFoldDB" id="A0A3M7QWJ1"/>
<keyword evidence="3" id="KW-1185">Reference proteome</keyword>
<sequence length="218" mass="26035">MAFVVKALNGLRNFLRNLLFSLNKILPILNLFFLFTKRNDMIYMIKYWTHEDIKTPIKLITIFLKCNYSDDLIRGFTKFYVVFCNFTKFDDNSREYFNINELISISSAILKITDIENSISMILSNDRFDFQFSELKNTHKTFMLTGRIPRFGHLKKREIHKKQSRLEMEHLIYQIKKKSLDLDFDKKTELVKICSCGCYTRNGRDLWVSYVPLFVEDI</sequence>
<keyword evidence="1" id="KW-1133">Transmembrane helix</keyword>
<protein>
    <submittedName>
        <fullName evidence="2">Uncharacterized protein</fullName>
    </submittedName>
</protein>
<organism evidence="2 3">
    <name type="scientific">Brachionus plicatilis</name>
    <name type="common">Marine rotifer</name>
    <name type="synonym">Brachionus muelleri</name>
    <dbReference type="NCBI Taxonomy" id="10195"/>
    <lineage>
        <taxon>Eukaryota</taxon>
        <taxon>Metazoa</taxon>
        <taxon>Spiralia</taxon>
        <taxon>Gnathifera</taxon>
        <taxon>Rotifera</taxon>
        <taxon>Eurotatoria</taxon>
        <taxon>Monogononta</taxon>
        <taxon>Pseudotrocha</taxon>
        <taxon>Ploima</taxon>
        <taxon>Brachionidae</taxon>
        <taxon>Brachionus</taxon>
    </lineage>
</organism>
<feature type="transmembrane region" description="Helical" evidence="1">
    <location>
        <begin position="18"/>
        <end position="36"/>
    </location>
</feature>
<accession>A0A3M7QWJ1</accession>
<gene>
    <name evidence="2" type="ORF">BpHYR1_024402</name>
</gene>
<reference evidence="2 3" key="1">
    <citation type="journal article" date="2018" name="Sci. Rep.">
        <title>Genomic signatures of local adaptation to the degree of environmental predictability in rotifers.</title>
        <authorList>
            <person name="Franch-Gras L."/>
            <person name="Hahn C."/>
            <person name="Garcia-Roger E.M."/>
            <person name="Carmona M.J."/>
            <person name="Serra M."/>
            <person name="Gomez A."/>
        </authorList>
    </citation>
    <scope>NUCLEOTIDE SEQUENCE [LARGE SCALE GENOMIC DNA]</scope>
    <source>
        <strain evidence="2">HYR1</strain>
    </source>
</reference>
<evidence type="ECO:0000313" key="2">
    <source>
        <dbReference type="EMBL" id="RNA15474.1"/>
    </source>
</evidence>
<evidence type="ECO:0000256" key="1">
    <source>
        <dbReference type="SAM" id="Phobius"/>
    </source>
</evidence>
<keyword evidence="1" id="KW-0812">Transmembrane</keyword>
<proteinExistence type="predicted"/>
<name>A0A3M7QWJ1_BRAPC</name>
<comment type="caution">
    <text evidence="2">The sequence shown here is derived from an EMBL/GenBank/DDBJ whole genome shotgun (WGS) entry which is preliminary data.</text>
</comment>
<keyword evidence="1" id="KW-0472">Membrane</keyword>
<evidence type="ECO:0000313" key="3">
    <source>
        <dbReference type="Proteomes" id="UP000276133"/>
    </source>
</evidence>
<dbReference type="EMBL" id="REGN01004939">
    <property type="protein sequence ID" value="RNA15474.1"/>
    <property type="molecule type" value="Genomic_DNA"/>
</dbReference>
<dbReference type="Proteomes" id="UP000276133">
    <property type="component" value="Unassembled WGS sequence"/>
</dbReference>